<gene>
    <name evidence="1" type="ORF">EV668_2249</name>
</gene>
<sequence length="78" mass="8174">MPLVARRKVAETWRDAVGRRAGLRAPSCLARFDALLGAGLDEGEAAYRVLAEEDLLWVVDEPGSAAPAAGASDEVPAV</sequence>
<keyword evidence="2" id="KW-1185">Reference proteome</keyword>
<comment type="caution">
    <text evidence="1">The sequence shown here is derived from an EMBL/GenBank/DDBJ whole genome shotgun (WGS) entry which is preliminary data.</text>
</comment>
<dbReference type="AlphaFoldDB" id="A0A4R7CDP4"/>
<name>A0A4R7CDP4_9HYPH</name>
<evidence type="ECO:0000313" key="2">
    <source>
        <dbReference type="Proteomes" id="UP000295122"/>
    </source>
</evidence>
<reference evidence="1 2" key="1">
    <citation type="submission" date="2019-03" db="EMBL/GenBank/DDBJ databases">
        <title>Genomic Encyclopedia of Type Strains, Phase IV (KMG-IV): sequencing the most valuable type-strain genomes for metagenomic binning, comparative biology and taxonomic classification.</title>
        <authorList>
            <person name="Goeker M."/>
        </authorList>
    </citation>
    <scope>NUCLEOTIDE SEQUENCE [LARGE SCALE GENOMIC DNA]</scope>
    <source>
        <strain evidence="1 2">DSM 25903</strain>
    </source>
</reference>
<evidence type="ECO:0000313" key="1">
    <source>
        <dbReference type="EMBL" id="TDR94957.1"/>
    </source>
</evidence>
<organism evidence="1 2">
    <name type="scientific">Enterovirga rhinocerotis</name>
    <dbReference type="NCBI Taxonomy" id="1339210"/>
    <lineage>
        <taxon>Bacteria</taxon>
        <taxon>Pseudomonadati</taxon>
        <taxon>Pseudomonadota</taxon>
        <taxon>Alphaproteobacteria</taxon>
        <taxon>Hyphomicrobiales</taxon>
        <taxon>Methylobacteriaceae</taxon>
        <taxon>Enterovirga</taxon>
    </lineage>
</organism>
<protein>
    <submittedName>
        <fullName evidence="1">Uncharacterized protein</fullName>
    </submittedName>
</protein>
<dbReference type="EMBL" id="SNZR01000011">
    <property type="protein sequence ID" value="TDR94957.1"/>
    <property type="molecule type" value="Genomic_DNA"/>
</dbReference>
<dbReference type="Proteomes" id="UP000295122">
    <property type="component" value="Unassembled WGS sequence"/>
</dbReference>
<proteinExistence type="predicted"/>
<accession>A0A4R7CDP4</accession>